<dbReference type="InterPro" id="IPR018715">
    <property type="entry name" value="DUF2239"/>
</dbReference>
<accession>U5QIR0</accession>
<name>U5QIR0_GLOK1</name>
<dbReference type="Pfam" id="PF09998">
    <property type="entry name" value="DUF2239"/>
    <property type="match status" value="1"/>
</dbReference>
<dbReference type="OrthoDB" id="282960at2"/>
<keyword evidence="2" id="KW-1185">Reference proteome</keyword>
<protein>
    <recommendedName>
        <fullName evidence="3">DUF2239 family protein</fullName>
    </recommendedName>
</protein>
<evidence type="ECO:0000313" key="2">
    <source>
        <dbReference type="Proteomes" id="UP000017396"/>
    </source>
</evidence>
<evidence type="ECO:0008006" key="3">
    <source>
        <dbReference type="Google" id="ProtNLM"/>
    </source>
</evidence>
<gene>
    <name evidence="1" type="ORF">GKIL_2550</name>
</gene>
<dbReference type="KEGG" id="glj:GKIL_2550"/>
<sequence>MNDTEQTRYVAFANSERFAAGTLPQMAVAVKTAVDQGVPASILLFDEETGELVDLDLRGSLDDVRARYGQTKAQLPVSRGPGRPRLGVIAREVTLLPRHWEWLNTQPGGASVALRRLVDEARRTGAGRDRSRRSQEATYRFILAIAGDQPGFEEATRALFAGDRGRFVQCIQSWPPDVRNQAERLAADAFGDEG</sequence>
<dbReference type="eggNOG" id="COG3644">
    <property type="taxonomic scope" value="Bacteria"/>
</dbReference>
<proteinExistence type="predicted"/>
<reference evidence="1 2" key="1">
    <citation type="journal article" date="2013" name="PLoS ONE">
        <title>Cultivation and Complete Genome Sequencing of Gloeobacter kilaueensis sp. nov., from a Lava Cave in Kilauea Caldera, Hawai'i.</title>
        <authorList>
            <person name="Saw J.H."/>
            <person name="Schatz M."/>
            <person name="Brown M.V."/>
            <person name="Kunkel D.D."/>
            <person name="Foster J.S."/>
            <person name="Shick H."/>
            <person name="Christensen S."/>
            <person name="Hou S."/>
            <person name="Wan X."/>
            <person name="Donachie S.P."/>
        </authorList>
    </citation>
    <scope>NUCLEOTIDE SEQUENCE [LARGE SCALE GENOMIC DNA]</scope>
    <source>
        <strain evidence="2">JS</strain>
    </source>
</reference>
<dbReference type="EMBL" id="CP003587">
    <property type="protein sequence ID" value="AGY58796.1"/>
    <property type="molecule type" value="Genomic_DNA"/>
</dbReference>
<dbReference type="RefSeq" id="WP_023173984.1">
    <property type="nucleotide sequence ID" value="NC_022600.1"/>
</dbReference>
<organism evidence="1 2">
    <name type="scientific">Gloeobacter kilaueensis (strain ATCC BAA-2537 / CCAP 1431/1 / ULC 316 / JS1)</name>
    <dbReference type="NCBI Taxonomy" id="1183438"/>
    <lineage>
        <taxon>Bacteria</taxon>
        <taxon>Bacillati</taxon>
        <taxon>Cyanobacteriota</taxon>
        <taxon>Cyanophyceae</taxon>
        <taxon>Gloeobacterales</taxon>
        <taxon>Gloeobacteraceae</taxon>
        <taxon>Gloeobacter</taxon>
    </lineage>
</organism>
<dbReference type="Proteomes" id="UP000017396">
    <property type="component" value="Chromosome"/>
</dbReference>
<dbReference type="AlphaFoldDB" id="U5QIR0"/>
<dbReference type="PATRIC" id="fig|1183438.3.peg.2512"/>
<dbReference type="HOGENOM" id="CLU_084995_0_0_3"/>
<dbReference type="STRING" id="1183438.GKIL_2550"/>
<evidence type="ECO:0000313" key="1">
    <source>
        <dbReference type="EMBL" id="AGY58796.1"/>
    </source>
</evidence>